<protein>
    <recommendedName>
        <fullName evidence="4">Fimbrillin family protein</fullName>
    </recommendedName>
</protein>
<dbReference type="EMBL" id="ASSP01000009">
    <property type="protein sequence ID" value="EOS13595.1"/>
    <property type="molecule type" value="Genomic_DNA"/>
</dbReference>
<accession>R9I9P2</accession>
<proteinExistence type="predicted"/>
<dbReference type="InterPro" id="IPR025049">
    <property type="entry name" value="Mfa-like_1"/>
</dbReference>
<dbReference type="Proteomes" id="UP000014200">
    <property type="component" value="Unassembled WGS sequence"/>
</dbReference>
<name>R9I9P2_9BACT</name>
<dbReference type="CDD" id="cd13120">
    <property type="entry name" value="BF2867_like_N"/>
    <property type="match status" value="1"/>
</dbReference>
<sequence length="529" mass="58114">MIKNRYTTSAMLLFILFLSGCAEQEMDSPIHGDSFTIEVSDGGFLSADAGVTTRAVEDGFKTVFTSGDRLGLIVTDGGSQLVIDNKAFTFDGTKWTDAGGSQNITYDASYRYLVYYPYSETMNGKKTEDEIKNAFTPKADQRNYADYTASDLMIGTGGMFNTAGNILRMELKHVRTMLILAPKYTYEWKGQTYNWVPDNFSDGGLVIGDNVYVPWQSGTNETRLLLSASELSSGSIRYFYTQGGQKKTGTAVISGGQQGKYQWIVPETSVYTLAPGAVYYADGTLLPSAAGYTGSTPIGIVYSTDVSRISTAAKQALKEKGVDTPHGLVMALTNASDGCRWGEYGKDENSGGADGEPFKENTGTLQKQYNNIDGYGETHWIIDTYKNSGNALKDTYTAFYHASRYGTAESSTGKYAAPSNSTGWFIPSMGQWWDILSNLGNVNLDEHKADTNKDNVSISGAASTAVANMNRYLEKISGATPFSTDTYFWSSSEYYGYYACYVRFYGGGNLYLYWYGKNYAPRVRCSYAF</sequence>
<evidence type="ECO:0000313" key="3">
    <source>
        <dbReference type="Proteomes" id="UP000014200"/>
    </source>
</evidence>
<feature type="signal peptide" evidence="1">
    <location>
        <begin position="1"/>
        <end position="22"/>
    </location>
</feature>
<keyword evidence="3" id="KW-1185">Reference proteome</keyword>
<organism evidence="2 3">
    <name type="scientific">Phocaeicola sartorii</name>
    <dbReference type="NCBI Taxonomy" id="671267"/>
    <lineage>
        <taxon>Bacteria</taxon>
        <taxon>Pseudomonadati</taxon>
        <taxon>Bacteroidota</taxon>
        <taxon>Bacteroidia</taxon>
        <taxon>Bacteroidales</taxon>
        <taxon>Bacteroidaceae</taxon>
        <taxon>Phocaeicola</taxon>
    </lineage>
</organism>
<dbReference type="RefSeq" id="WP_016275847.1">
    <property type="nucleotide sequence ID" value="NZ_KE159504.1"/>
</dbReference>
<dbReference type="HOGENOM" id="CLU_033781_0_0_10"/>
<gene>
    <name evidence="2" type="ORF">C802_01435</name>
</gene>
<evidence type="ECO:0008006" key="4">
    <source>
        <dbReference type="Google" id="ProtNLM"/>
    </source>
</evidence>
<keyword evidence="1" id="KW-0732">Signal</keyword>
<dbReference type="PATRIC" id="fig|1235788.3.peg.1469"/>
<evidence type="ECO:0000256" key="1">
    <source>
        <dbReference type="SAM" id="SignalP"/>
    </source>
</evidence>
<dbReference type="PROSITE" id="PS51257">
    <property type="entry name" value="PROKAR_LIPOPROTEIN"/>
    <property type="match status" value="1"/>
</dbReference>
<reference evidence="2 3" key="1">
    <citation type="submission" date="2013-04" db="EMBL/GenBank/DDBJ databases">
        <title>The Genome Sequence of Bacteroides massiliensis dnLKV3.</title>
        <authorList>
            <consortium name="The Broad Institute Genomics Platform"/>
            <consortium name="The Broad Institute Genome Sequencing Center for Infectious Disease"/>
            <person name="Earl A."/>
            <person name="Xavier R."/>
            <person name="Kuhn K."/>
            <person name="Stappenbeck T."/>
            <person name="Walker B."/>
            <person name="Young S."/>
            <person name="Zeng Q."/>
            <person name="Gargeya S."/>
            <person name="Fitzgerald M."/>
            <person name="Haas B."/>
            <person name="Abouelleil A."/>
            <person name="Allen A.W."/>
            <person name="Alvarado L."/>
            <person name="Arachchi H.M."/>
            <person name="Berlin A.M."/>
            <person name="Chapman S.B."/>
            <person name="Gainer-Dewar J."/>
            <person name="Goldberg J."/>
            <person name="Griggs A."/>
            <person name="Gujja S."/>
            <person name="Hansen M."/>
            <person name="Howarth C."/>
            <person name="Imamovic A."/>
            <person name="Ireland A."/>
            <person name="Larimer J."/>
            <person name="McCowan C."/>
            <person name="Murphy C."/>
            <person name="Pearson M."/>
            <person name="Poon T.W."/>
            <person name="Priest M."/>
            <person name="Roberts A."/>
            <person name="Saif S."/>
            <person name="Shea T."/>
            <person name="Sisk P."/>
            <person name="Sykes S."/>
            <person name="Wortman J."/>
            <person name="Nusbaum C."/>
            <person name="Birren B."/>
        </authorList>
    </citation>
    <scope>NUCLEOTIDE SEQUENCE [LARGE SCALE GENOMIC DNA]</scope>
    <source>
        <strain evidence="3">dnLKV3</strain>
    </source>
</reference>
<dbReference type="Gene3D" id="2.60.40.2620">
    <property type="entry name" value="Fimbrillin-like"/>
    <property type="match status" value="1"/>
</dbReference>
<dbReference type="AlphaFoldDB" id="R9I9P2"/>
<comment type="caution">
    <text evidence="2">The sequence shown here is derived from an EMBL/GenBank/DDBJ whole genome shotgun (WGS) entry which is preliminary data.</text>
</comment>
<dbReference type="Pfam" id="PF13149">
    <property type="entry name" value="Mfa_like_1"/>
    <property type="match status" value="1"/>
</dbReference>
<feature type="chain" id="PRO_5004474327" description="Fimbrillin family protein" evidence="1">
    <location>
        <begin position="23"/>
        <end position="529"/>
    </location>
</feature>
<dbReference type="InterPro" id="IPR042278">
    <property type="entry name" value="Mfa-like_1_N"/>
</dbReference>
<dbReference type="STRING" id="1235788.C802_01435"/>
<evidence type="ECO:0000313" key="2">
    <source>
        <dbReference type="EMBL" id="EOS13595.1"/>
    </source>
</evidence>